<keyword evidence="2" id="KW-1185">Reference proteome</keyword>
<evidence type="ECO:0000313" key="1">
    <source>
        <dbReference type="EMBL" id="KAI3726992.1"/>
    </source>
</evidence>
<proteinExistence type="predicted"/>
<reference evidence="2" key="1">
    <citation type="journal article" date="2022" name="Mol. Ecol. Resour.">
        <title>The genomes of chicory, endive, great burdock and yacon provide insights into Asteraceae palaeo-polyploidization history and plant inulin production.</title>
        <authorList>
            <person name="Fan W."/>
            <person name="Wang S."/>
            <person name="Wang H."/>
            <person name="Wang A."/>
            <person name="Jiang F."/>
            <person name="Liu H."/>
            <person name="Zhao H."/>
            <person name="Xu D."/>
            <person name="Zhang Y."/>
        </authorList>
    </citation>
    <scope>NUCLEOTIDE SEQUENCE [LARGE SCALE GENOMIC DNA]</scope>
    <source>
        <strain evidence="2">cv. Yunnan</strain>
    </source>
</reference>
<dbReference type="EMBL" id="CM042039">
    <property type="protein sequence ID" value="KAI3726992.1"/>
    <property type="molecule type" value="Genomic_DNA"/>
</dbReference>
<comment type="caution">
    <text evidence="1">The sequence shown here is derived from an EMBL/GenBank/DDBJ whole genome shotgun (WGS) entry which is preliminary data.</text>
</comment>
<sequence length="327" mass="36605">MFVKQMNFPANHVPKNYRNALPVQERNAPSKLMQPKLCSVTVNPTRMPTLRFHVGANRKLDATVKALDSFLGQALDDRLAKISSLETKHEDGEGAEPLIDVLLLNKKSDDIRLTLDRDTMKALLLDMYVAGTQTTAALLEWSVAELLANPHVLKKLTTEIRTIVKDKQVITNDELDQIEYLKAVVTEAARLHPPGPVLSTRITTEDVNVMGYDIAKGTRVYINAWAIGRDPKVWDRPNEFMPERFMGDSISFLKHDFKLLTFGAGRRGCSGKTFALAVIEHFIANMLCKFDLVLPDGVTKDDVDLTETIGLSNRPKFPLLALVKPRT</sequence>
<reference evidence="1 2" key="2">
    <citation type="journal article" date="2022" name="Mol. Ecol. Resour.">
        <title>The genomes of chicory, endive, great burdock and yacon provide insights into Asteraceae paleo-polyploidization history and plant inulin production.</title>
        <authorList>
            <person name="Fan W."/>
            <person name="Wang S."/>
            <person name="Wang H."/>
            <person name="Wang A."/>
            <person name="Jiang F."/>
            <person name="Liu H."/>
            <person name="Zhao H."/>
            <person name="Xu D."/>
            <person name="Zhang Y."/>
        </authorList>
    </citation>
    <scope>NUCLEOTIDE SEQUENCE [LARGE SCALE GENOMIC DNA]</scope>
    <source>
        <strain evidence="2">cv. Yunnan</strain>
        <tissue evidence="1">Leaves</tissue>
    </source>
</reference>
<name>A0ACB9BY52_9ASTR</name>
<organism evidence="1 2">
    <name type="scientific">Smallanthus sonchifolius</name>
    <dbReference type="NCBI Taxonomy" id="185202"/>
    <lineage>
        <taxon>Eukaryota</taxon>
        <taxon>Viridiplantae</taxon>
        <taxon>Streptophyta</taxon>
        <taxon>Embryophyta</taxon>
        <taxon>Tracheophyta</taxon>
        <taxon>Spermatophyta</taxon>
        <taxon>Magnoliopsida</taxon>
        <taxon>eudicotyledons</taxon>
        <taxon>Gunneridae</taxon>
        <taxon>Pentapetalae</taxon>
        <taxon>asterids</taxon>
        <taxon>campanulids</taxon>
        <taxon>Asterales</taxon>
        <taxon>Asteraceae</taxon>
        <taxon>Asteroideae</taxon>
        <taxon>Heliantheae alliance</taxon>
        <taxon>Millerieae</taxon>
        <taxon>Smallanthus</taxon>
    </lineage>
</organism>
<dbReference type="Proteomes" id="UP001056120">
    <property type="component" value="Linkage Group LG22"/>
</dbReference>
<evidence type="ECO:0000313" key="2">
    <source>
        <dbReference type="Proteomes" id="UP001056120"/>
    </source>
</evidence>
<gene>
    <name evidence="1" type="ORF">L1987_66799</name>
</gene>
<protein>
    <submittedName>
        <fullName evidence="1">Uncharacterized protein</fullName>
    </submittedName>
</protein>
<accession>A0ACB9BY52</accession>